<name>F7YUK7_9THEM</name>
<keyword evidence="1" id="KW-1133">Transmembrane helix</keyword>
<dbReference type="HOGENOM" id="CLU_002755_1_2_0"/>
<dbReference type="InterPro" id="IPR001036">
    <property type="entry name" value="Acrflvin-R"/>
</dbReference>
<feature type="transmembrane region" description="Helical" evidence="1">
    <location>
        <begin position="12"/>
        <end position="29"/>
    </location>
</feature>
<dbReference type="Gene3D" id="3.30.2090.10">
    <property type="entry name" value="Multidrug efflux transporter AcrB TolC docking domain, DN and DC subdomains"/>
    <property type="match status" value="2"/>
</dbReference>
<dbReference type="PANTHER" id="PTHR32063:SF0">
    <property type="entry name" value="SWARMING MOTILITY PROTEIN SWRC"/>
    <property type="match status" value="1"/>
</dbReference>
<evidence type="ECO:0000313" key="2">
    <source>
        <dbReference type="EMBL" id="AEH51480.1"/>
    </source>
</evidence>
<dbReference type="EMBL" id="CP002351">
    <property type="protein sequence ID" value="AEH51480.1"/>
    <property type="molecule type" value="Genomic_DNA"/>
</dbReference>
<feature type="transmembrane region" description="Helical" evidence="1">
    <location>
        <begin position="894"/>
        <end position="916"/>
    </location>
</feature>
<protein>
    <submittedName>
        <fullName evidence="2">Acriflavin resistance protein</fullName>
    </submittedName>
</protein>
<dbReference type="SUPFAM" id="SSF82693">
    <property type="entry name" value="Multidrug efflux transporter AcrB pore domain, PN1, PN2, PC1 and PC2 subdomains"/>
    <property type="match status" value="2"/>
</dbReference>
<dbReference type="Gene3D" id="3.30.70.1320">
    <property type="entry name" value="Multidrug efflux transporter AcrB pore domain like"/>
    <property type="match status" value="1"/>
</dbReference>
<feature type="transmembrane region" description="Helical" evidence="1">
    <location>
        <begin position="329"/>
        <end position="349"/>
    </location>
</feature>
<dbReference type="OrthoDB" id="9757876at2"/>
<feature type="transmembrane region" description="Helical" evidence="1">
    <location>
        <begin position="458"/>
        <end position="479"/>
    </location>
</feature>
<dbReference type="STRING" id="688269.Theth_1421"/>
<feature type="transmembrane region" description="Helical" evidence="1">
    <location>
        <begin position="936"/>
        <end position="957"/>
    </location>
</feature>
<dbReference type="GO" id="GO:0005886">
    <property type="term" value="C:plasma membrane"/>
    <property type="evidence" value="ECO:0007669"/>
    <property type="project" value="TreeGrafter"/>
</dbReference>
<dbReference type="Gene3D" id="3.30.70.1430">
    <property type="entry name" value="Multidrug efflux transporter AcrB pore domain"/>
    <property type="match status" value="2"/>
</dbReference>
<dbReference type="Gene3D" id="1.20.1640.10">
    <property type="entry name" value="Multidrug efflux transporter AcrB transmembrane domain"/>
    <property type="match status" value="2"/>
</dbReference>
<dbReference type="RefSeq" id="WP_013932694.1">
    <property type="nucleotide sequence ID" value="NC_015707.1"/>
</dbReference>
<keyword evidence="1" id="KW-0472">Membrane</keyword>
<organism evidence="2 3">
    <name type="scientific">Pseudothermotoga thermarum DSM 5069</name>
    <dbReference type="NCBI Taxonomy" id="688269"/>
    <lineage>
        <taxon>Bacteria</taxon>
        <taxon>Thermotogati</taxon>
        <taxon>Thermotogota</taxon>
        <taxon>Thermotogae</taxon>
        <taxon>Thermotogales</taxon>
        <taxon>Thermotogaceae</taxon>
        <taxon>Pseudothermotoga</taxon>
    </lineage>
</organism>
<dbReference type="PANTHER" id="PTHR32063">
    <property type="match status" value="1"/>
</dbReference>
<dbReference type="PATRIC" id="fig|688269.3.peg.1469"/>
<accession>F7YUK7</accession>
<proteinExistence type="predicted"/>
<dbReference type="GO" id="GO:0042910">
    <property type="term" value="F:xenobiotic transmembrane transporter activity"/>
    <property type="evidence" value="ECO:0007669"/>
    <property type="project" value="TreeGrafter"/>
</dbReference>
<keyword evidence="1" id="KW-0812">Transmembrane</keyword>
<evidence type="ECO:0000313" key="3">
    <source>
        <dbReference type="Proteomes" id="UP000006804"/>
    </source>
</evidence>
<dbReference type="SUPFAM" id="SSF82866">
    <property type="entry name" value="Multidrug efflux transporter AcrB transmembrane domain"/>
    <property type="match status" value="2"/>
</dbReference>
<gene>
    <name evidence="2" type="ORF">Theth_1421</name>
</gene>
<dbReference type="Pfam" id="PF00873">
    <property type="entry name" value="ACR_tran"/>
    <property type="match status" value="1"/>
</dbReference>
<reference evidence="2 3" key="1">
    <citation type="submission" date="2010-11" db="EMBL/GenBank/DDBJ databases">
        <title>The complete genome of Thermotoga thermarum DSM 5069.</title>
        <authorList>
            <consortium name="US DOE Joint Genome Institute (JGI-PGF)"/>
            <person name="Lucas S."/>
            <person name="Copeland A."/>
            <person name="Lapidus A."/>
            <person name="Bruce D."/>
            <person name="Goodwin L."/>
            <person name="Pitluck S."/>
            <person name="Kyrpides N."/>
            <person name="Mavromatis K."/>
            <person name="Ivanova N."/>
            <person name="Zeytun A."/>
            <person name="Brettin T."/>
            <person name="Detter J.C."/>
            <person name="Tapia R."/>
            <person name="Han C."/>
            <person name="Land M."/>
            <person name="Hauser L."/>
            <person name="Markowitz V."/>
            <person name="Cheng J.-F."/>
            <person name="Hugenholtz P."/>
            <person name="Woyke T."/>
            <person name="Wu D."/>
            <person name="Spring S."/>
            <person name="Schroeder M."/>
            <person name="Brambilla E."/>
            <person name="Klenk H.-P."/>
            <person name="Eisen J.A."/>
        </authorList>
    </citation>
    <scope>NUCLEOTIDE SEQUENCE [LARGE SCALE GENOMIC DNA]</scope>
    <source>
        <strain evidence="2 3">DSM 5069</strain>
    </source>
</reference>
<sequence length="1003" mass="110707" precursor="true">MNIAKAAAKRPVAVLMLLLAIVALSYLAFQRLHLELIPQVEYPYAAVFATYMGAGTEEIEELVTKPLEKVIATVPGVKNFTSVSQPGLSLILVEYEWGVDVLAVSSRLERYLNIAQAQLPEGVRPTVVEFDPSLLPVFAFSTLEDPERFIQQLKRLPDVAGVEVLGTGEKVVRITVDPQKVRQFQIDPSLMEMFLSGNFVYPMGTLKDENGNVYTVTVDGRFKDIDELKMAIVGFRGLTYQMATTGQMPRLLVPVRLHQVADVEVVERNVRGTVRVNGEEAKVIVVRKRSGANTVQTVRQVKKLLNELKVPYTSLIDQSLYTERAIRSLLRDLVLGLISASLVVLIFVLDFVSTAIVALSIPLSLVVAIVLMYFFNLNFDMLTLGGLTMAVGMLVDNAIVVFENIYRYKSIGKDYVEAAGRGTSEVFMAIFASTATTVIVFLPLVFTQSFAASMFKYFAATLSLALGSSLAVAGVLVPAGSRWIKAYKTSSYEKVLGFYKQALSKALDKKWILIAVTIFLVVISGWYVLNAKRSFIPEFANNVVTITALADEQVSYEKMSKLVKQVEDFILKNKDKYNVQAVYADIGITSQFSQIIGGASENKAYINVWLKGKRSEYVKKASQLVEDLKQAEFVGLRLEFGSGNYLAEIFGYPLTIELIGKDLNALMEKAQEICDKLSSKNVGQVSIRGEAKIETVYVELARDRTIFSGLVPGQVFMELQYYTLGKSIGTLQTEHGVLPVYLNYANLERINQLESVMLKGSAGRDVPLSAVSDVTKKKVFNSIEHKNGERVVYVDIVQSHLSTSDLVKITQQVLQSVNLDGITYSLAGQKASMDVLFEQFRIIVITAAILVFMLLSALFESFVVPFVIFSTVPIVAVAIGFVLILFGYSLNLPVLVGALTLVGIVVNNSIVMISFIKNYATLNNQYRQTIVEAASLRLRPILMTTLTTIIALLPVAFSRSEGSELESPIAWTIIIGLIFTTAFSLFVVPGLAELFKIGVKEKV</sequence>
<dbReference type="InterPro" id="IPR027463">
    <property type="entry name" value="AcrB_DN_DC_subdom"/>
</dbReference>
<feature type="transmembrane region" description="Helical" evidence="1">
    <location>
        <begin position="426"/>
        <end position="446"/>
    </location>
</feature>
<dbReference type="eggNOG" id="COG0841">
    <property type="taxonomic scope" value="Bacteria"/>
</dbReference>
<evidence type="ECO:0000256" key="1">
    <source>
        <dbReference type="SAM" id="Phobius"/>
    </source>
</evidence>
<feature type="transmembrane region" description="Helical" evidence="1">
    <location>
        <begin position="381"/>
        <end position="406"/>
    </location>
</feature>
<dbReference type="Gene3D" id="3.30.70.1440">
    <property type="entry name" value="Multidrug efflux transporter AcrB pore domain"/>
    <property type="match status" value="1"/>
</dbReference>
<feature type="transmembrane region" description="Helical" evidence="1">
    <location>
        <begin position="866"/>
        <end position="888"/>
    </location>
</feature>
<feature type="transmembrane region" description="Helical" evidence="1">
    <location>
        <begin position="511"/>
        <end position="529"/>
    </location>
</feature>
<feature type="transmembrane region" description="Helical" evidence="1">
    <location>
        <begin position="969"/>
        <end position="992"/>
    </location>
</feature>
<dbReference type="PRINTS" id="PR00702">
    <property type="entry name" value="ACRIFLAVINRP"/>
</dbReference>
<dbReference type="SUPFAM" id="SSF82714">
    <property type="entry name" value="Multidrug efflux transporter AcrB TolC docking domain, DN and DC subdomains"/>
    <property type="match status" value="1"/>
</dbReference>
<dbReference type="Proteomes" id="UP000006804">
    <property type="component" value="Chromosome"/>
</dbReference>
<keyword evidence="3" id="KW-1185">Reference proteome</keyword>
<dbReference type="AlphaFoldDB" id="F7YUK7"/>
<dbReference type="KEGG" id="tta:Theth_1421"/>
<feature type="transmembrane region" description="Helical" evidence="1">
    <location>
        <begin position="840"/>
        <end position="859"/>
    </location>
</feature>
<feature type="transmembrane region" description="Helical" evidence="1">
    <location>
        <begin position="356"/>
        <end position="375"/>
    </location>
</feature>